<evidence type="ECO:0000313" key="8">
    <source>
        <dbReference type="EMBL" id="PKY10457.1"/>
    </source>
</evidence>
<sequence>MAQKLFHCDRIDLTCWAGLLSPPDCAALIQIGRAHLQDATVTDEDSGEAVSHPQRVSQMAWPKREQYPLLQRMAAGIAQLTGVSLDCQEPLQILRYLPGGEYRPHFDAFATDSPALRCGGNRQWTLIFYLNPVEGGGETCFPELGLTVVPLPGSGIVFRNLNAAGVREPLALHAGNPVTQGEKWIATQWIRERAYVDPRAAG</sequence>
<dbReference type="RefSeq" id="WP_101538215.1">
    <property type="nucleotide sequence ID" value="NZ_MXAV01000036.1"/>
</dbReference>
<accession>A0A2I1DKQ5</accession>
<dbReference type="PANTHER" id="PTHR10869:SF246">
    <property type="entry name" value="TRANSMEMBRANE PROLYL 4-HYDROXYLASE"/>
    <property type="match status" value="1"/>
</dbReference>
<keyword evidence="5" id="KW-0560">Oxidoreductase</keyword>
<comment type="caution">
    <text evidence="8">The sequence shown here is derived from an EMBL/GenBank/DDBJ whole genome shotgun (WGS) entry which is preliminary data.</text>
</comment>
<evidence type="ECO:0000256" key="6">
    <source>
        <dbReference type="ARBA" id="ARBA00023004"/>
    </source>
</evidence>
<dbReference type="InterPro" id="IPR006620">
    <property type="entry name" value="Pro_4_hyd_alph"/>
</dbReference>
<dbReference type="InParanoid" id="A0A2I1DKQ5"/>
<comment type="cofactor">
    <cofactor evidence="1">
        <name>L-ascorbate</name>
        <dbReference type="ChEBI" id="CHEBI:38290"/>
    </cofactor>
</comment>
<dbReference type="InterPro" id="IPR005123">
    <property type="entry name" value="Oxoglu/Fe-dep_dioxygenase_dom"/>
</dbReference>
<evidence type="ECO:0000256" key="5">
    <source>
        <dbReference type="ARBA" id="ARBA00023002"/>
    </source>
</evidence>
<name>A0A2I1DKQ5_9PROT</name>
<evidence type="ECO:0000256" key="2">
    <source>
        <dbReference type="ARBA" id="ARBA00022723"/>
    </source>
</evidence>
<keyword evidence="4" id="KW-0223">Dioxygenase</keyword>
<dbReference type="EMBL" id="MXAV01000036">
    <property type="protein sequence ID" value="PKY10457.1"/>
    <property type="molecule type" value="Genomic_DNA"/>
</dbReference>
<dbReference type="GO" id="GO:0005506">
    <property type="term" value="F:iron ion binding"/>
    <property type="evidence" value="ECO:0007669"/>
    <property type="project" value="InterPro"/>
</dbReference>
<keyword evidence="3" id="KW-0847">Vitamin C</keyword>
<evidence type="ECO:0000313" key="9">
    <source>
        <dbReference type="Proteomes" id="UP000234329"/>
    </source>
</evidence>
<dbReference type="InterPro" id="IPR045054">
    <property type="entry name" value="P4HA-like"/>
</dbReference>
<evidence type="ECO:0000256" key="1">
    <source>
        <dbReference type="ARBA" id="ARBA00001961"/>
    </source>
</evidence>
<evidence type="ECO:0000259" key="7">
    <source>
        <dbReference type="PROSITE" id="PS51471"/>
    </source>
</evidence>
<keyword evidence="2" id="KW-0479">Metal-binding</keyword>
<evidence type="ECO:0000256" key="4">
    <source>
        <dbReference type="ARBA" id="ARBA00022964"/>
    </source>
</evidence>
<dbReference type="AlphaFoldDB" id="A0A2I1DKQ5"/>
<dbReference type="SMART" id="SM00702">
    <property type="entry name" value="P4Hc"/>
    <property type="match status" value="1"/>
</dbReference>
<dbReference type="Pfam" id="PF13640">
    <property type="entry name" value="2OG-FeII_Oxy_3"/>
    <property type="match status" value="1"/>
</dbReference>
<dbReference type="Gene3D" id="2.60.120.620">
    <property type="entry name" value="q2cbj1_9rhob like domain"/>
    <property type="match status" value="1"/>
</dbReference>
<dbReference type="Proteomes" id="UP000234329">
    <property type="component" value="Unassembled WGS sequence"/>
</dbReference>
<dbReference type="PROSITE" id="PS51471">
    <property type="entry name" value="FE2OG_OXY"/>
    <property type="match status" value="1"/>
</dbReference>
<keyword evidence="9" id="KW-1185">Reference proteome</keyword>
<keyword evidence="6" id="KW-0408">Iron</keyword>
<dbReference type="GO" id="GO:0004656">
    <property type="term" value="F:procollagen-proline 4-dioxygenase activity"/>
    <property type="evidence" value="ECO:0007669"/>
    <property type="project" value="TreeGrafter"/>
</dbReference>
<organism evidence="8 9">
    <name type="scientific">Acidithiobacillus marinus</name>
    <dbReference type="NCBI Taxonomy" id="187490"/>
    <lineage>
        <taxon>Bacteria</taxon>
        <taxon>Pseudomonadati</taxon>
        <taxon>Pseudomonadota</taxon>
        <taxon>Acidithiobacillia</taxon>
        <taxon>Acidithiobacillales</taxon>
        <taxon>Acidithiobacillaceae</taxon>
        <taxon>Acidithiobacillus</taxon>
    </lineage>
</organism>
<evidence type="ECO:0000256" key="3">
    <source>
        <dbReference type="ARBA" id="ARBA00022896"/>
    </source>
</evidence>
<protein>
    <recommendedName>
        <fullName evidence="7">Fe2OG dioxygenase domain-containing protein</fullName>
    </recommendedName>
</protein>
<gene>
    <name evidence="8" type="ORF">B1757_10210</name>
</gene>
<dbReference type="GO" id="GO:0031418">
    <property type="term" value="F:L-ascorbic acid binding"/>
    <property type="evidence" value="ECO:0007669"/>
    <property type="project" value="UniProtKB-KW"/>
</dbReference>
<dbReference type="OrthoDB" id="5297223at2"/>
<proteinExistence type="predicted"/>
<reference evidence="8 9" key="1">
    <citation type="submission" date="2017-03" db="EMBL/GenBank/DDBJ databases">
        <title>Draft genime sequence of the acidophilic sulfur-oxidizing bacterium Acidithiobacillus sp. SH, isolated from seawater.</title>
        <authorList>
            <person name="Sharmin S."/>
            <person name="Tokuhisa M."/>
            <person name="Kanao T."/>
            <person name="Kamimura K."/>
        </authorList>
    </citation>
    <scope>NUCLEOTIDE SEQUENCE [LARGE SCALE GENOMIC DNA]</scope>
    <source>
        <strain evidence="8 9">SH</strain>
    </source>
</reference>
<dbReference type="InterPro" id="IPR044862">
    <property type="entry name" value="Pro_4_hyd_alph_FE2OG_OXY"/>
</dbReference>
<dbReference type="PANTHER" id="PTHR10869">
    <property type="entry name" value="PROLYL 4-HYDROXYLASE ALPHA SUBUNIT"/>
    <property type="match status" value="1"/>
</dbReference>
<feature type="domain" description="Fe2OG dioxygenase" evidence="7">
    <location>
        <begin position="87"/>
        <end position="192"/>
    </location>
</feature>